<evidence type="ECO:0000259" key="2">
    <source>
        <dbReference type="Pfam" id="PF03972"/>
    </source>
</evidence>
<dbReference type="InterPro" id="IPR045336">
    <property type="entry name" value="MmgE_PrpD_N"/>
</dbReference>
<comment type="similarity">
    <text evidence="1">Belongs to the PrpD family.</text>
</comment>
<dbReference type="PANTHER" id="PTHR16943:SF8">
    <property type="entry name" value="2-METHYLCITRATE DEHYDRATASE"/>
    <property type="match status" value="1"/>
</dbReference>
<dbReference type="Pfam" id="PF03972">
    <property type="entry name" value="MmgE_PrpD_N"/>
    <property type="match status" value="1"/>
</dbReference>
<dbReference type="PANTHER" id="PTHR16943">
    <property type="entry name" value="2-METHYLCITRATE DEHYDRATASE-RELATED"/>
    <property type="match status" value="1"/>
</dbReference>
<evidence type="ECO:0000313" key="4">
    <source>
        <dbReference type="EMBL" id="SHG70176.1"/>
    </source>
</evidence>
<feature type="domain" description="MmgE/PrpD C-terminal" evidence="3">
    <location>
        <begin position="273"/>
        <end position="426"/>
    </location>
</feature>
<dbReference type="SUPFAM" id="SSF103378">
    <property type="entry name" value="2-methylcitrate dehydratase PrpD"/>
    <property type="match status" value="1"/>
</dbReference>
<dbReference type="Gene3D" id="1.10.4100.10">
    <property type="entry name" value="2-methylcitrate dehydratase PrpD"/>
    <property type="match status" value="1"/>
</dbReference>
<evidence type="ECO:0000313" key="5">
    <source>
        <dbReference type="Proteomes" id="UP000186132"/>
    </source>
</evidence>
<dbReference type="AlphaFoldDB" id="A0A1M5LYV1"/>
<dbReference type="EMBL" id="FQVU01000003">
    <property type="protein sequence ID" value="SHG70176.1"/>
    <property type="molecule type" value="Genomic_DNA"/>
</dbReference>
<dbReference type="InterPro" id="IPR005656">
    <property type="entry name" value="MmgE_PrpD"/>
</dbReference>
<protein>
    <submittedName>
        <fullName evidence="4">2-methylcitrate dehydratase PrpD</fullName>
    </submittedName>
</protein>
<accession>A0A1M5LYV1</accession>
<dbReference type="GO" id="GO:0016829">
    <property type="term" value="F:lyase activity"/>
    <property type="evidence" value="ECO:0007669"/>
    <property type="project" value="InterPro"/>
</dbReference>
<dbReference type="Pfam" id="PF19305">
    <property type="entry name" value="MmgE_PrpD_C"/>
    <property type="match status" value="1"/>
</dbReference>
<dbReference type="InterPro" id="IPR042188">
    <property type="entry name" value="MmgE/PrpD_sf_2"/>
</dbReference>
<sequence>MDGVGVTLTDLAHAAASVDLDDVPGEVADRTVDVLVDTIGAAALGSGRPEVRALQRTFAVTAGAPARDGGATAVGAARGWPAAAAAFLNGCAVVADQLQDGHRLARGHPGAHTVPAALALGETLDVPLAEVAAAALAGYEVGVRVGRAMGGTPTGVHDIGTWGQVAVSATVARLLAPGDGAAMRRAIELSASAVLLTDAGTVFAGRTGSHAFLGASIQHGLTLGQAAVAGLVAEPGTIERHLLAVASPRAAAATPAGADWGTWEILAGYLKRHPTCAHLHGVNDAVAVLLADGGVPHDRVVAVEVAVFAGAAGFDAIADTELAARFSIPTSVAIALVTGRLDETVTTDATVRSATVRALAARVRVRHDPALDDGYPAGRPARVTVTLADGSARTAVVGRPAWDGDRLPPPGAVDAKARRLLTARFGPAGGQLVDLVRGGADPTAVGRALRGLADDAGQYTSTASSSV</sequence>
<dbReference type="Proteomes" id="UP000186132">
    <property type="component" value="Unassembled WGS sequence"/>
</dbReference>
<organism evidence="4 5">
    <name type="scientific">Jatrophihabitans endophyticus</name>
    <dbReference type="NCBI Taxonomy" id="1206085"/>
    <lineage>
        <taxon>Bacteria</taxon>
        <taxon>Bacillati</taxon>
        <taxon>Actinomycetota</taxon>
        <taxon>Actinomycetes</taxon>
        <taxon>Jatrophihabitantales</taxon>
        <taxon>Jatrophihabitantaceae</taxon>
        <taxon>Jatrophihabitans</taxon>
    </lineage>
</organism>
<evidence type="ECO:0000259" key="3">
    <source>
        <dbReference type="Pfam" id="PF19305"/>
    </source>
</evidence>
<evidence type="ECO:0000256" key="1">
    <source>
        <dbReference type="ARBA" id="ARBA00006174"/>
    </source>
</evidence>
<dbReference type="InterPro" id="IPR042183">
    <property type="entry name" value="MmgE/PrpD_sf_1"/>
</dbReference>
<gene>
    <name evidence="4" type="ORF">SAMN05443575_2583</name>
</gene>
<dbReference type="STRING" id="1206085.SAMN05443575_2583"/>
<dbReference type="Gene3D" id="3.30.1330.120">
    <property type="entry name" value="2-methylcitrate dehydratase PrpD"/>
    <property type="match status" value="1"/>
</dbReference>
<dbReference type="InterPro" id="IPR045337">
    <property type="entry name" value="MmgE_PrpD_C"/>
</dbReference>
<reference evidence="4 5" key="1">
    <citation type="submission" date="2016-11" db="EMBL/GenBank/DDBJ databases">
        <authorList>
            <person name="Jaros S."/>
            <person name="Januszkiewicz K."/>
            <person name="Wedrychowicz H."/>
        </authorList>
    </citation>
    <scope>NUCLEOTIDE SEQUENCE [LARGE SCALE GENOMIC DNA]</scope>
    <source>
        <strain evidence="4 5">DSM 45627</strain>
    </source>
</reference>
<name>A0A1M5LYV1_9ACTN</name>
<proteinExistence type="inferred from homology"/>
<feature type="domain" description="MmgE/PrpD N-terminal" evidence="2">
    <location>
        <begin position="10"/>
        <end position="239"/>
    </location>
</feature>
<dbReference type="InterPro" id="IPR036148">
    <property type="entry name" value="MmgE/PrpD_sf"/>
</dbReference>
<keyword evidence="5" id="KW-1185">Reference proteome</keyword>